<dbReference type="OrthoDB" id="9782387at2"/>
<dbReference type="PANTHER" id="PTHR43075">
    <property type="entry name" value="FORMATE LYASE ACTIVATING ENZYME, PUTATIVE (AFU_ORTHOLOGUE AFUA_2G15630)-RELATED"/>
    <property type="match status" value="1"/>
</dbReference>
<keyword evidence="3 5" id="KW-0408">Iron</keyword>
<sequence>MKNYKSLEELYKLLSPCNLCPLRCEVDRLKGEIGICNSNAIIKISSAVLYKGEEPPLSGPFGSGTIFFSNCNLKCVYCQNYNFSQLGAGKFVSVKELSNIMLWLEKKGASNINFVTATHYAPQAMASLTLARERGLKIPAVWNTIGYETVELVKLLNNFIDIYLPDLRYINDEDALKYSNAPNYFEITMEALREMVKNKSIKFGNDGLLKEGVVVRYLVFPGRLNDLRRALKVLKREFGDSIFISVMTQYVPVYRAHEFKELSRKLTKEEINEVKKIVKEEGIKNGWVQYD</sequence>
<dbReference type="InterPro" id="IPR058240">
    <property type="entry name" value="rSAM_sf"/>
</dbReference>
<dbReference type="SFLD" id="SFLDS00029">
    <property type="entry name" value="Radical_SAM"/>
    <property type="match status" value="1"/>
</dbReference>
<dbReference type="SUPFAM" id="SSF102114">
    <property type="entry name" value="Radical SAM enzymes"/>
    <property type="match status" value="1"/>
</dbReference>
<gene>
    <name evidence="7" type="ordered locus">CSE_12650</name>
</gene>
<dbReference type="AlphaFoldDB" id="A0A7U6GFF4"/>
<dbReference type="PANTHER" id="PTHR43075:SF1">
    <property type="entry name" value="FORMATE LYASE ACTIVATING ENZYME, PUTATIVE (AFU_ORTHOLOGUE AFUA_2G15630)-RELATED"/>
    <property type="match status" value="1"/>
</dbReference>
<comment type="cofactor">
    <cofactor evidence="5">
        <name>[4Fe-4S] cluster</name>
        <dbReference type="ChEBI" id="CHEBI:49883"/>
    </cofactor>
    <text evidence="5">Binds 1 [4Fe-4S] cluster. The cluster is coordinated with 3 cysteines and an exchangeable S-adenosyl-L-methionine.</text>
</comment>
<feature type="binding site" evidence="5">
    <location>
        <position position="78"/>
    </location>
    <ligand>
        <name>[4Fe-4S] cluster</name>
        <dbReference type="ChEBI" id="CHEBI:49883"/>
        <note>4Fe-4S-S-AdoMet</note>
    </ligand>
</feature>
<keyword evidence="1 5" id="KW-0949">S-adenosyl-L-methionine</keyword>
<feature type="domain" description="Radical SAM core" evidence="6">
    <location>
        <begin position="66"/>
        <end position="202"/>
    </location>
</feature>
<dbReference type="GO" id="GO:0046872">
    <property type="term" value="F:metal ion binding"/>
    <property type="evidence" value="ECO:0007669"/>
    <property type="project" value="UniProtKB-KW"/>
</dbReference>
<dbReference type="InterPro" id="IPR007197">
    <property type="entry name" value="rSAM"/>
</dbReference>
<evidence type="ECO:0000256" key="2">
    <source>
        <dbReference type="ARBA" id="ARBA00022723"/>
    </source>
</evidence>
<reference evidence="7 8" key="1">
    <citation type="submission" date="2011-01" db="EMBL/GenBank/DDBJ databases">
        <title>Whole genome sequence of Caldisericum exile AZM16c01.</title>
        <authorList>
            <person name="Narita-Yamada S."/>
            <person name="Kawakoshi A."/>
            <person name="Nakamura S."/>
            <person name="Sasagawa M."/>
            <person name="Fukada J."/>
            <person name="Sekine M."/>
            <person name="Kato Y."/>
            <person name="Fukai R."/>
            <person name="Sasaki K."/>
            <person name="Hanamaki A."/>
            <person name="Narita H."/>
            <person name="Konno Y."/>
            <person name="Mori K."/>
            <person name="Yamazaki S."/>
            <person name="Suzuki K."/>
            <person name="Fujita N."/>
        </authorList>
    </citation>
    <scope>NUCLEOTIDE SEQUENCE [LARGE SCALE GENOMIC DNA]</scope>
    <source>
        <strain evidence="8">DSM 21853 / NBRC 104410 / AZM16c01</strain>
    </source>
</reference>
<organism evidence="7 8">
    <name type="scientific">Caldisericum exile (strain DSM 21853 / NBRC 104410 / AZM16c01)</name>
    <dbReference type="NCBI Taxonomy" id="511051"/>
    <lineage>
        <taxon>Bacteria</taxon>
        <taxon>Pseudomonadati</taxon>
        <taxon>Caldisericota/Cryosericota group</taxon>
        <taxon>Caldisericota</taxon>
        <taxon>Caldisericia</taxon>
        <taxon>Caldisericales</taxon>
        <taxon>Caldisericaceae</taxon>
        <taxon>Caldisericum</taxon>
    </lineage>
</organism>
<feature type="binding site" evidence="5">
    <location>
        <position position="75"/>
    </location>
    <ligand>
        <name>[4Fe-4S] cluster</name>
        <dbReference type="ChEBI" id="CHEBI:49883"/>
        <note>4Fe-4S-S-AdoMet</note>
    </ligand>
</feature>
<protein>
    <recommendedName>
        <fullName evidence="6">Radical SAM core domain-containing protein</fullName>
    </recommendedName>
</protein>
<dbReference type="Pfam" id="PF04055">
    <property type="entry name" value="Radical_SAM"/>
    <property type="match status" value="1"/>
</dbReference>
<dbReference type="Proteomes" id="UP000004793">
    <property type="component" value="Chromosome"/>
</dbReference>
<proteinExistence type="predicted"/>
<dbReference type="SFLD" id="SFLDG01099">
    <property type="entry name" value="Uncharacterised_Radical_SAM_Su"/>
    <property type="match status" value="1"/>
</dbReference>
<keyword evidence="2 5" id="KW-0479">Metal-binding</keyword>
<dbReference type="GO" id="GO:0003824">
    <property type="term" value="F:catalytic activity"/>
    <property type="evidence" value="ECO:0007669"/>
    <property type="project" value="InterPro"/>
</dbReference>
<evidence type="ECO:0000313" key="7">
    <source>
        <dbReference type="EMBL" id="BAL81391.1"/>
    </source>
</evidence>
<dbReference type="EMBL" id="AP012051">
    <property type="protein sequence ID" value="BAL81391.1"/>
    <property type="molecule type" value="Genomic_DNA"/>
</dbReference>
<dbReference type="InterPro" id="IPR040085">
    <property type="entry name" value="MJ0674-like"/>
</dbReference>
<evidence type="ECO:0000259" key="6">
    <source>
        <dbReference type="Pfam" id="PF04055"/>
    </source>
</evidence>
<dbReference type="RefSeq" id="WP_014453786.1">
    <property type="nucleotide sequence ID" value="NC_017096.1"/>
</dbReference>
<name>A0A7U6GFF4_CALEA</name>
<keyword evidence="4 5" id="KW-0411">Iron-sulfur</keyword>
<dbReference type="InterPro" id="IPR013785">
    <property type="entry name" value="Aldolase_TIM"/>
</dbReference>
<keyword evidence="8" id="KW-1185">Reference proteome</keyword>
<dbReference type="Gene3D" id="3.20.20.70">
    <property type="entry name" value="Aldolase class I"/>
    <property type="match status" value="1"/>
</dbReference>
<dbReference type="CDD" id="cd01335">
    <property type="entry name" value="Radical_SAM"/>
    <property type="match status" value="1"/>
</dbReference>
<dbReference type="PIRSF" id="PIRSF004869">
    <property type="entry name" value="PflX_prd"/>
    <property type="match status" value="1"/>
</dbReference>
<dbReference type="GO" id="GO:0051536">
    <property type="term" value="F:iron-sulfur cluster binding"/>
    <property type="evidence" value="ECO:0007669"/>
    <property type="project" value="UniProtKB-KW"/>
</dbReference>
<evidence type="ECO:0000256" key="1">
    <source>
        <dbReference type="ARBA" id="ARBA00022691"/>
    </source>
</evidence>
<evidence type="ECO:0000256" key="5">
    <source>
        <dbReference type="PIRSR" id="PIRSR004869-50"/>
    </source>
</evidence>
<accession>A0A7U6GFF4</accession>
<evidence type="ECO:0000256" key="3">
    <source>
        <dbReference type="ARBA" id="ARBA00023004"/>
    </source>
</evidence>
<evidence type="ECO:0000313" key="8">
    <source>
        <dbReference type="Proteomes" id="UP000004793"/>
    </source>
</evidence>
<dbReference type="InterPro" id="IPR016431">
    <property type="entry name" value="Pyrv-formate_lyase-activ_prd"/>
</dbReference>
<evidence type="ECO:0000256" key="4">
    <source>
        <dbReference type="ARBA" id="ARBA00023014"/>
    </source>
</evidence>
<feature type="binding site" evidence="5">
    <location>
        <position position="71"/>
    </location>
    <ligand>
        <name>[4Fe-4S] cluster</name>
        <dbReference type="ChEBI" id="CHEBI:49883"/>
        <note>4Fe-4S-S-AdoMet</note>
    </ligand>
</feature>
<dbReference type="KEGG" id="cex:CSE_12650"/>